<sequence>MDSSRKIALHKFSDMKLFTEALTHTSYCYENPMTGYHNERLEFLGDSVISCVVTDYIYNKFTKYKEGTLTQLRARIVCQDTLAKFSRDLGLDKKLRLGKGSSAMRNNEKVLCDTFEAYVGAIFLDVNKDLVKVMDHIKQLIEPFVDYLKEVNASDFKDEDDGIISIEDDEVPVEEPAIPSTHAYEDPIGKLQMWVAKRDSKKVPLYDIEEKTDEKEKIFVATVRIDGEIVGRGEGLNKKSAKKRAAEDAMEKSGIKGPTS</sequence>
<organism evidence="1 2">
    <name type="scientific">Acaulospora colombiana</name>
    <dbReference type="NCBI Taxonomy" id="27376"/>
    <lineage>
        <taxon>Eukaryota</taxon>
        <taxon>Fungi</taxon>
        <taxon>Fungi incertae sedis</taxon>
        <taxon>Mucoromycota</taxon>
        <taxon>Glomeromycotina</taxon>
        <taxon>Glomeromycetes</taxon>
        <taxon>Diversisporales</taxon>
        <taxon>Acaulosporaceae</taxon>
        <taxon>Acaulospora</taxon>
    </lineage>
</organism>
<accession>A0ACA9K1L6</accession>
<comment type="caution">
    <text evidence="1">The sequence shown here is derived from an EMBL/GenBank/DDBJ whole genome shotgun (WGS) entry which is preliminary data.</text>
</comment>
<dbReference type="Proteomes" id="UP000789525">
    <property type="component" value="Unassembled WGS sequence"/>
</dbReference>
<reference evidence="1" key="1">
    <citation type="submission" date="2021-06" db="EMBL/GenBank/DDBJ databases">
        <authorList>
            <person name="Kallberg Y."/>
            <person name="Tangrot J."/>
            <person name="Rosling A."/>
        </authorList>
    </citation>
    <scope>NUCLEOTIDE SEQUENCE</scope>
    <source>
        <strain evidence="1">CL356</strain>
    </source>
</reference>
<evidence type="ECO:0000313" key="1">
    <source>
        <dbReference type="EMBL" id="CAG8447150.1"/>
    </source>
</evidence>
<protein>
    <submittedName>
        <fullName evidence="1">15415_t:CDS:1</fullName>
    </submittedName>
</protein>
<evidence type="ECO:0000313" key="2">
    <source>
        <dbReference type="Proteomes" id="UP000789525"/>
    </source>
</evidence>
<gene>
    <name evidence="1" type="ORF">ACOLOM_LOCUS579</name>
</gene>
<name>A0ACA9K1L6_9GLOM</name>
<proteinExistence type="predicted"/>
<keyword evidence="2" id="KW-1185">Reference proteome</keyword>
<dbReference type="EMBL" id="CAJVPT010000583">
    <property type="protein sequence ID" value="CAG8447150.1"/>
    <property type="molecule type" value="Genomic_DNA"/>
</dbReference>